<dbReference type="Proteomes" id="UP000830375">
    <property type="component" value="Unassembled WGS sequence"/>
</dbReference>
<dbReference type="InterPro" id="IPR036322">
    <property type="entry name" value="WD40_repeat_dom_sf"/>
</dbReference>
<accession>A0ABQ8MRC1</accession>
<dbReference type="Pfam" id="PF15907">
    <property type="entry name" value="Itfg2"/>
    <property type="match status" value="1"/>
</dbReference>
<evidence type="ECO:0000313" key="1">
    <source>
        <dbReference type="EMBL" id="KAI2665395.1"/>
    </source>
</evidence>
<comment type="caution">
    <text evidence="1">The sequence shown here is derived from an EMBL/GenBank/DDBJ whole genome shotgun (WGS) entry which is preliminary data.</text>
</comment>
<name>A0ABQ8MRC1_LABRO</name>
<reference evidence="1 2" key="1">
    <citation type="submission" date="2022-01" db="EMBL/GenBank/DDBJ databases">
        <title>A high-quality chromosome-level genome assembly of rohu carp, Labeo rohita.</title>
        <authorList>
            <person name="Arick M.A. II"/>
            <person name="Hsu C.-Y."/>
            <person name="Magbanua Z."/>
            <person name="Pechanova O."/>
            <person name="Grover C."/>
            <person name="Miller E."/>
            <person name="Thrash A."/>
            <person name="Ezzel L."/>
            <person name="Alam S."/>
            <person name="Benzie J."/>
            <person name="Hamilton M."/>
            <person name="Karsi A."/>
            <person name="Lawrence M.L."/>
            <person name="Peterson D.G."/>
        </authorList>
    </citation>
    <scope>NUCLEOTIDE SEQUENCE [LARGE SCALE GENOMIC DNA]</scope>
    <source>
        <strain evidence="2">BAU-BD-2019</strain>
        <tissue evidence="1">Blood</tissue>
    </source>
</reference>
<keyword evidence="2" id="KW-1185">Reference proteome</keyword>
<sequence>MRSVSYVQRVSLDFTGTIFPHAICLGDADNDSLNELVVGDTSGKLYIYKNDDCKPWITRTCVGMNFVVAVGAEGWFHLFDISAAAAKSDSSSQQDGLIGDEQKPSYTQHIPANTKVMLISDIDGDGRCELVVGYTDRVVRAFRWEEPSDASDSSSGQLVLLKKWLLEGQVDSLSVNPGPEGLPELMVSQPGCGYAILMCSWTQEGAAGTGDENTATPSTEGPSRDVVLHLTTGRIHNKNVSTHLIGSICRGSKDDSSKGGLFALCTLDGTLKLMDSSEQLLWSVQGDGREEVVACAWDGQTYIIDHARMVVRFHPCLVYVSFNHKIYVYWRVELERMEPTNLLSVLEERPEYPDLLHRLGVDISDTVAVRKLIGDVLYGNIAKDDTE</sequence>
<protein>
    <submittedName>
        <fullName evidence="1">KICSTOR complex protein ITFG2</fullName>
    </submittedName>
</protein>
<dbReference type="SUPFAM" id="SSF50978">
    <property type="entry name" value="WD40 repeat-like"/>
    <property type="match status" value="1"/>
</dbReference>
<dbReference type="InterPro" id="IPR031793">
    <property type="entry name" value="KICSTOR_ITFG2"/>
</dbReference>
<proteinExistence type="predicted"/>
<organism evidence="1 2">
    <name type="scientific">Labeo rohita</name>
    <name type="common">Indian major carp</name>
    <name type="synonym">Cyprinus rohita</name>
    <dbReference type="NCBI Taxonomy" id="84645"/>
    <lineage>
        <taxon>Eukaryota</taxon>
        <taxon>Metazoa</taxon>
        <taxon>Chordata</taxon>
        <taxon>Craniata</taxon>
        <taxon>Vertebrata</taxon>
        <taxon>Euteleostomi</taxon>
        <taxon>Actinopterygii</taxon>
        <taxon>Neopterygii</taxon>
        <taxon>Teleostei</taxon>
        <taxon>Ostariophysi</taxon>
        <taxon>Cypriniformes</taxon>
        <taxon>Cyprinidae</taxon>
        <taxon>Labeoninae</taxon>
        <taxon>Labeonini</taxon>
        <taxon>Labeo</taxon>
    </lineage>
</organism>
<gene>
    <name evidence="1" type="ORF">H4Q32_021665</name>
</gene>
<dbReference type="PANTHER" id="PTHR16317:SF1">
    <property type="entry name" value="KICSTOR COMPLEX PROTEIN ITFG2"/>
    <property type="match status" value="1"/>
</dbReference>
<evidence type="ECO:0000313" key="2">
    <source>
        <dbReference type="Proteomes" id="UP000830375"/>
    </source>
</evidence>
<dbReference type="EMBL" id="JACTAM010000004">
    <property type="protein sequence ID" value="KAI2665395.1"/>
    <property type="molecule type" value="Genomic_DNA"/>
</dbReference>
<dbReference type="PANTHER" id="PTHR16317">
    <property type="entry name" value="INTEGRIN ALPHA REPEAT DOMAIN-CONTAINING"/>
    <property type="match status" value="1"/>
</dbReference>